<keyword evidence="2" id="KW-0812">Transmembrane</keyword>
<dbReference type="PANTHER" id="PTHR38043">
    <property type="entry name" value="PROTEIN HEMX"/>
    <property type="match status" value="1"/>
</dbReference>
<evidence type="ECO:0000256" key="2">
    <source>
        <dbReference type="SAM" id="Phobius"/>
    </source>
</evidence>
<dbReference type="EMBL" id="JAESVD010000017">
    <property type="protein sequence ID" value="MBL4915503.1"/>
    <property type="molecule type" value="Genomic_DNA"/>
</dbReference>
<keyword evidence="2" id="KW-0472">Membrane</keyword>
<name>A0ABS1T3Y9_9GAMM</name>
<accession>A0ABS1T3Y9</accession>
<feature type="region of interest" description="Disordered" evidence="1">
    <location>
        <begin position="1"/>
        <end position="55"/>
    </location>
</feature>
<sequence>METKNTDASASEPTSEQTVAAQPVTDAMPESPTDANNSIGSNESANSKESPEQAQVVHKPAPWGLIFTLFLLLLLTFAATGGGYYLYQQLQTQQAETAALQQELNQKLQSELVGPNQRIASLEQQQNKFQSSVDSAMARTLDQQTQLEERVSIIAQRNPNHWRAEEAKYLVRLAGQKLWLEKDPSTATSLLKAADDRINSMRDPSLMPLRKALSKDIAAVAAIKNTDISGTVLTLDTVIDNLDKLPLNRAETHFSADELADTEVSDSLGDWQSNLAKSWQALIDDFVIVRKRTTDAAPLLEPDQQWYLVENTRNKLLQAQLALYRQDQVNYRNSIKLARKWIYQYFDLKDQLTIDTLATLDALETLKIQTTSIERFEASNLLNQLVTYGNLMTEETQ</sequence>
<reference evidence="3 4" key="1">
    <citation type="submission" date="2021-01" db="EMBL/GenBank/DDBJ databases">
        <title>Genome sequence of Shewanella schlegeliana JCM 11561.</title>
        <authorList>
            <person name="Zhang H."/>
            <person name="Li C."/>
        </authorList>
    </citation>
    <scope>NUCLEOTIDE SEQUENCE [LARGE SCALE GENOMIC DNA]</scope>
    <source>
        <strain evidence="3 4">JCM 11561</strain>
    </source>
</reference>
<evidence type="ECO:0000256" key="1">
    <source>
        <dbReference type="SAM" id="MobiDB-lite"/>
    </source>
</evidence>
<feature type="compositionally biased region" description="Polar residues" evidence="1">
    <location>
        <begin position="33"/>
        <end position="48"/>
    </location>
</feature>
<proteinExistence type="predicted"/>
<dbReference type="InterPro" id="IPR007470">
    <property type="entry name" value="HemX"/>
</dbReference>
<feature type="transmembrane region" description="Helical" evidence="2">
    <location>
        <begin position="63"/>
        <end position="87"/>
    </location>
</feature>
<organism evidence="3 4">
    <name type="scientific">Shewanella schlegeliana</name>
    <dbReference type="NCBI Taxonomy" id="190308"/>
    <lineage>
        <taxon>Bacteria</taxon>
        <taxon>Pseudomonadati</taxon>
        <taxon>Pseudomonadota</taxon>
        <taxon>Gammaproteobacteria</taxon>
        <taxon>Alteromonadales</taxon>
        <taxon>Shewanellaceae</taxon>
        <taxon>Shewanella</taxon>
    </lineage>
</organism>
<gene>
    <name evidence="3" type="ORF">JMA39_20630</name>
</gene>
<evidence type="ECO:0000313" key="3">
    <source>
        <dbReference type="EMBL" id="MBL4915503.1"/>
    </source>
</evidence>
<keyword evidence="2" id="KW-1133">Transmembrane helix</keyword>
<protein>
    <submittedName>
        <fullName evidence="3">Uroporphyrinogen-III C-methyltransferase</fullName>
    </submittedName>
</protein>
<dbReference type="PANTHER" id="PTHR38043:SF1">
    <property type="entry name" value="PROTEIN HEMX"/>
    <property type="match status" value="1"/>
</dbReference>
<comment type="caution">
    <text evidence="3">The sequence shown here is derived from an EMBL/GenBank/DDBJ whole genome shotgun (WGS) entry which is preliminary data.</text>
</comment>
<dbReference type="RefSeq" id="WP_202723775.1">
    <property type="nucleotide sequence ID" value="NZ_BPEX01000031.1"/>
</dbReference>
<dbReference type="Pfam" id="PF04375">
    <property type="entry name" value="HemX"/>
    <property type="match status" value="1"/>
</dbReference>
<keyword evidence="4" id="KW-1185">Reference proteome</keyword>
<dbReference type="Proteomes" id="UP000604898">
    <property type="component" value="Unassembled WGS sequence"/>
</dbReference>
<feature type="compositionally biased region" description="Polar residues" evidence="1">
    <location>
        <begin position="1"/>
        <end position="20"/>
    </location>
</feature>
<evidence type="ECO:0000313" key="4">
    <source>
        <dbReference type="Proteomes" id="UP000604898"/>
    </source>
</evidence>